<dbReference type="RefSeq" id="WP_311414363.1">
    <property type="nucleotide sequence ID" value="NZ_JAVRFL010000043.1"/>
</dbReference>
<keyword evidence="1" id="KW-0472">Membrane</keyword>
<keyword evidence="1" id="KW-0812">Transmembrane</keyword>
<organism evidence="2 3">
    <name type="scientific">Micromonospora reichwaldensis</name>
    <dbReference type="NCBI Taxonomy" id="3075516"/>
    <lineage>
        <taxon>Bacteria</taxon>
        <taxon>Bacillati</taxon>
        <taxon>Actinomycetota</taxon>
        <taxon>Actinomycetes</taxon>
        <taxon>Micromonosporales</taxon>
        <taxon>Micromonosporaceae</taxon>
        <taxon>Micromonospora</taxon>
    </lineage>
</organism>
<sequence>MTTEEQTSTTPRDRHGLILEYLRTVPGVLGGLAGILGAVTALLALLVR</sequence>
<dbReference type="Proteomes" id="UP001180973">
    <property type="component" value="Unassembled WGS sequence"/>
</dbReference>
<keyword evidence="3" id="KW-1185">Reference proteome</keyword>
<proteinExistence type="predicted"/>
<reference evidence="2" key="1">
    <citation type="submission" date="2023-09" db="EMBL/GenBank/DDBJ databases">
        <title>30 novel species of actinomycetes from the DSMZ collection.</title>
        <authorList>
            <person name="Nouioui I."/>
        </authorList>
    </citation>
    <scope>NUCLEOTIDE SEQUENCE</scope>
    <source>
        <strain evidence="2">DSM 115977</strain>
    </source>
</reference>
<dbReference type="EMBL" id="JAVRFL010000043">
    <property type="protein sequence ID" value="MDT0532641.1"/>
    <property type="molecule type" value="Genomic_DNA"/>
</dbReference>
<feature type="transmembrane region" description="Helical" evidence="1">
    <location>
        <begin position="27"/>
        <end position="47"/>
    </location>
</feature>
<accession>A0ABU2X3C6</accession>
<evidence type="ECO:0000313" key="2">
    <source>
        <dbReference type="EMBL" id="MDT0532641.1"/>
    </source>
</evidence>
<protein>
    <submittedName>
        <fullName evidence="2">Uncharacterized protein</fullName>
    </submittedName>
</protein>
<comment type="caution">
    <text evidence="2">The sequence shown here is derived from an EMBL/GenBank/DDBJ whole genome shotgun (WGS) entry which is preliminary data.</text>
</comment>
<name>A0ABU2X3C6_9ACTN</name>
<evidence type="ECO:0000313" key="3">
    <source>
        <dbReference type="Proteomes" id="UP001180973"/>
    </source>
</evidence>
<keyword evidence="1" id="KW-1133">Transmembrane helix</keyword>
<gene>
    <name evidence="2" type="ORF">RM555_26945</name>
</gene>
<evidence type="ECO:0000256" key="1">
    <source>
        <dbReference type="SAM" id="Phobius"/>
    </source>
</evidence>